<dbReference type="AlphaFoldDB" id="J4X3A8"/>
<name>J4X3A8_9GAMM</name>
<protein>
    <recommendedName>
        <fullName evidence="4">DUF3429 domain-containing protein</fullName>
    </recommendedName>
</protein>
<dbReference type="InterPro" id="IPR021836">
    <property type="entry name" value="DUF3429"/>
</dbReference>
<feature type="transmembrane region" description="Helical" evidence="1">
    <location>
        <begin position="128"/>
        <end position="145"/>
    </location>
</feature>
<keyword evidence="1" id="KW-0472">Membrane</keyword>
<evidence type="ECO:0000313" key="2">
    <source>
        <dbReference type="EMBL" id="EJP73640.1"/>
    </source>
</evidence>
<evidence type="ECO:0008006" key="4">
    <source>
        <dbReference type="Google" id="ProtNLM"/>
    </source>
</evidence>
<gene>
    <name evidence="2" type="ORF">NT02SARS_0215</name>
</gene>
<keyword evidence="1" id="KW-1133">Transmembrane helix</keyword>
<feature type="transmembrane region" description="Helical" evidence="1">
    <location>
        <begin position="12"/>
        <end position="28"/>
    </location>
</feature>
<dbReference type="HOGENOM" id="CLU_045137_3_1_6"/>
<proteinExistence type="predicted"/>
<feature type="transmembrane region" description="Helical" evidence="1">
    <location>
        <begin position="67"/>
        <end position="84"/>
    </location>
</feature>
<accession>J4X3A8</accession>
<dbReference type="EMBL" id="JH611165">
    <property type="protein sequence ID" value="EJP73640.1"/>
    <property type="molecule type" value="Genomic_DNA"/>
</dbReference>
<dbReference type="Proteomes" id="UP000010116">
    <property type="component" value="Unassembled WGS sequence"/>
</dbReference>
<feature type="transmembrane region" description="Helical" evidence="1">
    <location>
        <begin position="34"/>
        <end position="55"/>
    </location>
</feature>
<feature type="transmembrane region" description="Helical" evidence="1">
    <location>
        <begin position="90"/>
        <end position="107"/>
    </location>
</feature>
<keyword evidence="1" id="KW-0812">Transmembrane</keyword>
<evidence type="ECO:0000313" key="3">
    <source>
        <dbReference type="Proteomes" id="UP000010116"/>
    </source>
</evidence>
<dbReference type="Pfam" id="PF11911">
    <property type="entry name" value="DUF3429"/>
    <property type="match status" value="1"/>
</dbReference>
<reference evidence="2 3" key="1">
    <citation type="journal article" date="2012" name="ISME J.">
        <title>Genomic insights to SAR86, an abundant and uncultivated marine bacterial lineage.</title>
        <authorList>
            <person name="Dupont C.L."/>
            <person name="Rusch D.B."/>
            <person name="Yooseph S."/>
            <person name="Lombardo M.J."/>
            <person name="Richter R.A."/>
            <person name="Valas R."/>
            <person name="Novotny M."/>
            <person name="Yee-Greenbaum J."/>
            <person name="Selengut J.D."/>
            <person name="Haft D.H."/>
            <person name="Halpern A.L."/>
            <person name="Lasken R.S."/>
            <person name="Nealson K."/>
            <person name="Friedman R."/>
            <person name="Venter J.C."/>
        </authorList>
    </citation>
    <scope>NUCLEOTIDE SEQUENCE [LARGE SCALE GENOMIC DNA]</scope>
</reference>
<sequence length="148" mass="17534">MNSTQLKITLSYIGFIPFVFFGLMPWIYEKYDHIFLSLHIFYGSIVLSFLAGFFWNKDFDQEREIRNVFIGIAFSVLAILIAFITYFNFLLAASIFSMIVFYLIYIFEKNTIFYEDQDEEFQELRKTLTLLVCISFLISSAYSINPYN</sequence>
<evidence type="ECO:0000256" key="1">
    <source>
        <dbReference type="SAM" id="Phobius"/>
    </source>
</evidence>
<organism evidence="2 3">
    <name type="scientific">SAR86 cluster bacterium SAR86B</name>
    <dbReference type="NCBI Taxonomy" id="1123867"/>
    <lineage>
        <taxon>Bacteria</taxon>
        <taxon>Pseudomonadati</taxon>
        <taxon>Pseudomonadota</taxon>
        <taxon>Gammaproteobacteria</taxon>
        <taxon>SAR86 cluster</taxon>
    </lineage>
</organism>